<reference evidence="3 4" key="1">
    <citation type="submission" date="2020-07" db="EMBL/GenBank/DDBJ databases">
        <title>Sequencing the genomes of 1000 actinobacteria strains.</title>
        <authorList>
            <person name="Klenk H.-P."/>
        </authorList>
    </citation>
    <scope>NUCLEOTIDE SEQUENCE [LARGE SCALE GENOMIC DNA]</scope>
    <source>
        <strain evidence="3 4">DSM 44065</strain>
    </source>
</reference>
<comment type="similarity">
    <text evidence="1">Belongs to the universal stress protein A family.</text>
</comment>
<dbReference type="EMBL" id="JACCFJ010000001">
    <property type="protein sequence ID" value="NYI84487.1"/>
    <property type="molecule type" value="Genomic_DNA"/>
</dbReference>
<dbReference type="Proteomes" id="UP000587002">
    <property type="component" value="Unassembled WGS sequence"/>
</dbReference>
<feature type="domain" description="UspA" evidence="2">
    <location>
        <begin position="5"/>
        <end position="127"/>
    </location>
</feature>
<comment type="caution">
    <text evidence="3">The sequence shown here is derived from an EMBL/GenBank/DDBJ whole genome shotgun (WGS) entry which is preliminary data.</text>
</comment>
<evidence type="ECO:0000256" key="1">
    <source>
        <dbReference type="ARBA" id="ARBA00008791"/>
    </source>
</evidence>
<dbReference type="RefSeq" id="WP_179721672.1">
    <property type="nucleotide sequence ID" value="NZ_BAABFH010000001.1"/>
</dbReference>
<dbReference type="PANTHER" id="PTHR46268:SF6">
    <property type="entry name" value="UNIVERSAL STRESS PROTEIN UP12"/>
    <property type="match status" value="1"/>
</dbReference>
<proteinExistence type="inferred from homology"/>
<dbReference type="Gene3D" id="3.40.50.620">
    <property type="entry name" value="HUPs"/>
    <property type="match status" value="2"/>
</dbReference>
<keyword evidence="4" id="KW-1185">Reference proteome</keyword>
<evidence type="ECO:0000259" key="2">
    <source>
        <dbReference type="Pfam" id="PF00582"/>
    </source>
</evidence>
<dbReference type="AlphaFoldDB" id="A0A853AS27"/>
<evidence type="ECO:0000313" key="4">
    <source>
        <dbReference type="Proteomes" id="UP000587002"/>
    </source>
</evidence>
<dbReference type="InterPro" id="IPR014729">
    <property type="entry name" value="Rossmann-like_a/b/a_fold"/>
</dbReference>
<protein>
    <submittedName>
        <fullName evidence="3">Nucleotide-binding universal stress UspA family protein</fullName>
    </submittedName>
</protein>
<sequence>MRTVEPIIAGVDGSEHSAVALAWALGEAELRRAEVRVLVVNDNPTRDRVVEEAVADVVNRFRARRPTAGITATIARGRPAAELIRSSARAQLVVLGARGRGAAAGMLLGSVSTKVATHAHCPVVVVREHRERGPVLVGVDDTPHGQQVLRFAFEEAVARQAELVVARVWEAPGAEYSVVLAPPEELAEARSQAEFSLGMQLAGWHERYPDLQVRRHTPRGHPVETLSARARHAQLLVVGHRTRRGWFGKLLLGSVASGLLHRAHCPIAVIRSGVHVT</sequence>
<dbReference type="PANTHER" id="PTHR46268">
    <property type="entry name" value="STRESS RESPONSE PROTEIN NHAX"/>
    <property type="match status" value="1"/>
</dbReference>
<feature type="domain" description="UspA" evidence="2">
    <location>
        <begin position="134"/>
        <end position="271"/>
    </location>
</feature>
<gene>
    <name evidence="3" type="ORF">HNR68_003117</name>
</gene>
<dbReference type="Pfam" id="PF00582">
    <property type="entry name" value="Usp"/>
    <property type="match status" value="2"/>
</dbReference>
<accession>A0A853AS27</accession>
<dbReference type="SUPFAM" id="SSF52402">
    <property type="entry name" value="Adenine nucleotide alpha hydrolases-like"/>
    <property type="match status" value="2"/>
</dbReference>
<dbReference type="InterPro" id="IPR006015">
    <property type="entry name" value="Universal_stress_UspA"/>
</dbReference>
<dbReference type="InterPro" id="IPR006016">
    <property type="entry name" value="UspA"/>
</dbReference>
<organism evidence="3 4">
    <name type="scientific">Saccharopolyspora hordei</name>
    <dbReference type="NCBI Taxonomy" id="1838"/>
    <lineage>
        <taxon>Bacteria</taxon>
        <taxon>Bacillati</taxon>
        <taxon>Actinomycetota</taxon>
        <taxon>Actinomycetes</taxon>
        <taxon>Pseudonocardiales</taxon>
        <taxon>Pseudonocardiaceae</taxon>
        <taxon>Saccharopolyspora</taxon>
    </lineage>
</organism>
<dbReference type="PRINTS" id="PR01438">
    <property type="entry name" value="UNVRSLSTRESS"/>
</dbReference>
<name>A0A853AS27_9PSEU</name>
<evidence type="ECO:0000313" key="3">
    <source>
        <dbReference type="EMBL" id="NYI84487.1"/>
    </source>
</evidence>